<dbReference type="Gene3D" id="6.10.250.3150">
    <property type="match status" value="1"/>
</dbReference>
<keyword evidence="1 4" id="KW-0732">Signal</keyword>
<feature type="chain" id="PRO_5020651336" evidence="4">
    <location>
        <begin position="20"/>
        <end position="430"/>
    </location>
</feature>
<feature type="coiled-coil region" evidence="2">
    <location>
        <begin position="160"/>
        <end position="215"/>
    </location>
</feature>
<name>A0A4R2F4T6_9BACT</name>
<evidence type="ECO:0000259" key="5">
    <source>
        <dbReference type="Pfam" id="PF01551"/>
    </source>
</evidence>
<dbReference type="PANTHER" id="PTHR21666:SF289">
    <property type="entry name" value="L-ALA--D-GLU ENDOPEPTIDASE"/>
    <property type="match status" value="1"/>
</dbReference>
<keyword evidence="2" id="KW-0175">Coiled coil</keyword>
<dbReference type="AlphaFoldDB" id="A0A4R2F4T6"/>
<reference evidence="6 7" key="1">
    <citation type="submission" date="2019-03" db="EMBL/GenBank/DDBJ databases">
        <title>Genomic Encyclopedia of Archaeal and Bacterial Type Strains, Phase II (KMG-II): from individual species to whole genera.</title>
        <authorList>
            <person name="Goeker M."/>
        </authorList>
    </citation>
    <scope>NUCLEOTIDE SEQUENCE [LARGE SCALE GENOMIC DNA]</scope>
    <source>
        <strain evidence="6 7">RL-C</strain>
    </source>
</reference>
<dbReference type="GO" id="GO:0004222">
    <property type="term" value="F:metalloendopeptidase activity"/>
    <property type="evidence" value="ECO:0007669"/>
    <property type="project" value="TreeGrafter"/>
</dbReference>
<evidence type="ECO:0000313" key="7">
    <source>
        <dbReference type="Proteomes" id="UP000294830"/>
    </source>
</evidence>
<evidence type="ECO:0000256" key="3">
    <source>
        <dbReference type="SAM" id="MobiDB-lite"/>
    </source>
</evidence>
<dbReference type="InterPro" id="IPR016047">
    <property type="entry name" value="M23ase_b-sheet_dom"/>
</dbReference>
<accession>A0A4R2F4T6</accession>
<protein>
    <submittedName>
        <fullName evidence="6">Septal ring factor EnvC (AmiA/AmiB activator)</fullName>
    </submittedName>
</protein>
<comment type="caution">
    <text evidence="6">The sequence shown here is derived from an EMBL/GenBank/DDBJ whole genome shotgun (WGS) entry which is preliminary data.</text>
</comment>
<dbReference type="InterPro" id="IPR050570">
    <property type="entry name" value="Cell_wall_metabolism_enzyme"/>
</dbReference>
<feature type="compositionally biased region" description="Basic and acidic residues" evidence="3">
    <location>
        <begin position="249"/>
        <end position="258"/>
    </location>
</feature>
<organism evidence="6 7">
    <name type="scientific">Acetobacteroides hydrogenigenes</name>
    <dbReference type="NCBI Taxonomy" id="979970"/>
    <lineage>
        <taxon>Bacteria</taxon>
        <taxon>Pseudomonadati</taxon>
        <taxon>Bacteroidota</taxon>
        <taxon>Bacteroidia</taxon>
        <taxon>Bacteroidales</taxon>
        <taxon>Rikenellaceae</taxon>
        <taxon>Acetobacteroides</taxon>
    </lineage>
</organism>
<feature type="compositionally biased region" description="Low complexity" evidence="3">
    <location>
        <begin position="265"/>
        <end position="279"/>
    </location>
</feature>
<evidence type="ECO:0000256" key="1">
    <source>
        <dbReference type="ARBA" id="ARBA00022729"/>
    </source>
</evidence>
<feature type="region of interest" description="Disordered" evidence="3">
    <location>
        <begin position="249"/>
        <end position="285"/>
    </location>
</feature>
<keyword evidence="7" id="KW-1185">Reference proteome</keyword>
<gene>
    <name evidence="6" type="ORF">CLV25_102122</name>
</gene>
<proteinExistence type="predicted"/>
<feature type="domain" description="M23ase beta-sheet core" evidence="5">
    <location>
        <begin position="330"/>
        <end position="424"/>
    </location>
</feature>
<dbReference type="RefSeq" id="WP_131838226.1">
    <property type="nucleotide sequence ID" value="NZ_SLWB01000002.1"/>
</dbReference>
<dbReference type="CDD" id="cd12797">
    <property type="entry name" value="M23_peptidase"/>
    <property type="match status" value="1"/>
</dbReference>
<dbReference type="Gene3D" id="2.70.70.10">
    <property type="entry name" value="Glucose Permease (Domain IIA)"/>
    <property type="match status" value="1"/>
</dbReference>
<dbReference type="EMBL" id="SLWB01000002">
    <property type="protein sequence ID" value="TCN72159.1"/>
    <property type="molecule type" value="Genomic_DNA"/>
</dbReference>
<dbReference type="InterPro" id="IPR011055">
    <property type="entry name" value="Dup_hybrid_motif"/>
</dbReference>
<dbReference type="OrthoDB" id="9815884at2"/>
<evidence type="ECO:0000256" key="4">
    <source>
        <dbReference type="SAM" id="SignalP"/>
    </source>
</evidence>
<dbReference type="PANTHER" id="PTHR21666">
    <property type="entry name" value="PEPTIDASE-RELATED"/>
    <property type="match status" value="1"/>
</dbReference>
<sequence>MYRLLLILLFSFTAQVVFSQSLKDLQEQKRVADAEINRINEQLSATKLEKNSTLRQVALINSKIQKRKKVLENIDKQVYIVKRTIQVKSDTVYRLRKDIDTLKVAYANTLKHAYKMRNTNSVIALVFASSDLHQAIRRMKYLRSYSDFRIQQAKSIEVKQEALNVEIADLSSKKKNLEVLLAEKNREIRKLDQDEKTYEKMAAQLKSKEKDLTREIQVRKNLSDRLSREISRLIAEEARKAAEAARKAAARRAAEAARRAKKNGSTKSSSTTSSASESSEPVLPFTPEDRMIAGKFEANRGRLPWPVRQGSIVESFGVHQHPILKGVKTENKGVDISSNAGCDVYAVYDGEVSKIFPLPGANISVLVRHGYYITVYSNLSRVNVVQGQQIKAKQVLGVLANSDTGGEKPTLKFQVWKETTPQNPVLWLTR</sequence>
<feature type="signal peptide" evidence="4">
    <location>
        <begin position="1"/>
        <end position="19"/>
    </location>
</feature>
<dbReference type="SUPFAM" id="SSF51261">
    <property type="entry name" value="Duplicated hybrid motif"/>
    <property type="match status" value="1"/>
</dbReference>
<dbReference type="Proteomes" id="UP000294830">
    <property type="component" value="Unassembled WGS sequence"/>
</dbReference>
<evidence type="ECO:0000313" key="6">
    <source>
        <dbReference type="EMBL" id="TCN72159.1"/>
    </source>
</evidence>
<evidence type="ECO:0000256" key="2">
    <source>
        <dbReference type="SAM" id="Coils"/>
    </source>
</evidence>
<dbReference type="Pfam" id="PF01551">
    <property type="entry name" value="Peptidase_M23"/>
    <property type="match status" value="1"/>
</dbReference>